<evidence type="ECO:0000256" key="1">
    <source>
        <dbReference type="ARBA" id="ARBA00023015"/>
    </source>
</evidence>
<keyword evidence="1" id="KW-0805">Transcription regulation</keyword>
<evidence type="ECO:0000259" key="4">
    <source>
        <dbReference type="PROSITE" id="PS01124"/>
    </source>
</evidence>
<dbReference type="SMART" id="SM00342">
    <property type="entry name" value="HTH_ARAC"/>
    <property type="match status" value="1"/>
</dbReference>
<dbReference type="RefSeq" id="WP_066161583.1">
    <property type="nucleotide sequence ID" value="NZ_CP136137.1"/>
</dbReference>
<name>A0ABZ2TX86_9ACTN</name>
<dbReference type="PANTHER" id="PTHR46796">
    <property type="entry name" value="HTH-TYPE TRANSCRIPTIONAL ACTIVATOR RHAS-RELATED"/>
    <property type="match status" value="1"/>
</dbReference>
<sequence>MQSDLDPRPNPGLVTRPETDWDAIAAWTDAKYMRFDVRPVGRRITPASTMFSVEIGEMTMTHFSYGTQVALGDFDQEAGNILVLTTLRGWTRHAIGRDSSAELTTGQTYVADCSRTDYRLDADIDHLQLNLTVPHRLLADLALRWWGRVPDDSLWSRGCVVGGPGSPWLSLLRYATRTAAVAPDQVSTGQIGRNLQEMIAAQLIADWAQRAGVDLDRGPAVAAPAYVRTAVHYIDENVQNLPTVTEIAAAAGVSARSLSGAFTRYLGTSVRSYLIEQRMQGVYRELRTSAASVTTSANNWGYVNLGVFAGAYRKRFGESPSETLSRARH</sequence>
<feature type="domain" description="HTH araC/xylS-type" evidence="4">
    <location>
        <begin position="228"/>
        <end position="326"/>
    </location>
</feature>
<dbReference type="InterPro" id="IPR009057">
    <property type="entry name" value="Homeodomain-like_sf"/>
</dbReference>
<evidence type="ECO:0000313" key="6">
    <source>
        <dbReference type="Proteomes" id="UP001479933"/>
    </source>
</evidence>
<protein>
    <submittedName>
        <fullName evidence="5">AraC family transcriptional regulator</fullName>
    </submittedName>
</protein>
<evidence type="ECO:0000313" key="5">
    <source>
        <dbReference type="EMBL" id="WYY05997.1"/>
    </source>
</evidence>
<keyword evidence="6" id="KW-1185">Reference proteome</keyword>
<dbReference type="InterPro" id="IPR050204">
    <property type="entry name" value="AraC_XylS_family_regulators"/>
</dbReference>
<reference evidence="5 6" key="1">
    <citation type="journal article" date="2023" name="Virus Evol.">
        <title>Computational host range prediction-The good, the bad, and the ugly.</title>
        <authorList>
            <person name="Howell A.A."/>
            <person name="Versoza C.J."/>
            <person name="Pfeifer S.P."/>
        </authorList>
    </citation>
    <scope>NUCLEOTIDE SEQUENCE [LARGE SCALE GENOMIC DNA]</scope>
    <source>
        <strain evidence="5 6">1610/1b</strain>
    </source>
</reference>
<dbReference type="SUPFAM" id="SSF46689">
    <property type="entry name" value="Homeodomain-like"/>
    <property type="match status" value="1"/>
</dbReference>
<dbReference type="InterPro" id="IPR035418">
    <property type="entry name" value="AraC-bd_2"/>
</dbReference>
<keyword evidence="3" id="KW-0804">Transcription</keyword>
<dbReference type="InterPro" id="IPR018060">
    <property type="entry name" value="HTH_AraC"/>
</dbReference>
<accession>A0ABZ2TX86</accession>
<proteinExistence type="predicted"/>
<dbReference type="Proteomes" id="UP001479933">
    <property type="component" value="Chromosome"/>
</dbReference>
<organism evidence="5 6">
    <name type="scientific">Gordonia hydrophobica</name>
    <dbReference type="NCBI Taxonomy" id="40516"/>
    <lineage>
        <taxon>Bacteria</taxon>
        <taxon>Bacillati</taxon>
        <taxon>Actinomycetota</taxon>
        <taxon>Actinomycetes</taxon>
        <taxon>Mycobacteriales</taxon>
        <taxon>Gordoniaceae</taxon>
        <taxon>Gordonia</taxon>
    </lineage>
</organism>
<gene>
    <name evidence="5" type="ORF">RVF87_13005</name>
</gene>
<dbReference type="EMBL" id="CP136137">
    <property type="protein sequence ID" value="WYY05997.1"/>
    <property type="molecule type" value="Genomic_DNA"/>
</dbReference>
<dbReference type="Gene3D" id="1.10.10.60">
    <property type="entry name" value="Homeodomain-like"/>
    <property type="match status" value="1"/>
</dbReference>
<dbReference type="PANTHER" id="PTHR46796:SF6">
    <property type="entry name" value="ARAC SUBFAMILY"/>
    <property type="match status" value="1"/>
</dbReference>
<keyword evidence="2" id="KW-0238">DNA-binding</keyword>
<dbReference type="Pfam" id="PF14525">
    <property type="entry name" value="AraC_binding_2"/>
    <property type="match status" value="1"/>
</dbReference>
<evidence type="ECO:0000256" key="3">
    <source>
        <dbReference type="ARBA" id="ARBA00023163"/>
    </source>
</evidence>
<dbReference type="PROSITE" id="PS01124">
    <property type="entry name" value="HTH_ARAC_FAMILY_2"/>
    <property type="match status" value="1"/>
</dbReference>
<evidence type="ECO:0000256" key="2">
    <source>
        <dbReference type="ARBA" id="ARBA00023125"/>
    </source>
</evidence>
<dbReference type="Pfam" id="PF12833">
    <property type="entry name" value="HTH_18"/>
    <property type="match status" value="1"/>
</dbReference>